<organism evidence="6 7">
    <name type="scientific">Photobacterium damselae</name>
    <dbReference type="NCBI Taxonomy" id="38293"/>
    <lineage>
        <taxon>Bacteria</taxon>
        <taxon>Pseudomonadati</taxon>
        <taxon>Pseudomonadota</taxon>
        <taxon>Gammaproteobacteria</taxon>
        <taxon>Vibrionales</taxon>
        <taxon>Vibrionaceae</taxon>
        <taxon>Photobacterium</taxon>
    </lineage>
</organism>
<accession>A0A2T3QH06</accession>
<proteinExistence type="predicted"/>
<dbReference type="InterPro" id="IPR000620">
    <property type="entry name" value="EamA_dom"/>
</dbReference>
<dbReference type="Pfam" id="PF00892">
    <property type="entry name" value="EamA"/>
    <property type="match status" value="2"/>
</dbReference>
<evidence type="ECO:0000313" key="6">
    <source>
        <dbReference type="EMBL" id="SPY28250.1"/>
    </source>
</evidence>
<evidence type="ECO:0000256" key="4">
    <source>
        <dbReference type="ARBA" id="ARBA00023136"/>
    </source>
</evidence>
<evidence type="ECO:0000256" key="3">
    <source>
        <dbReference type="ARBA" id="ARBA00022989"/>
    </source>
</evidence>
<keyword evidence="4" id="KW-0472">Membrane</keyword>
<dbReference type="PANTHER" id="PTHR22911:SF6">
    <property type="entry name" value="SOLUTE CARRIER FAMILY 35 MEMBER G1"/>
    <property type="match status" value="1"/>
</dbReference>
<keyword evidence="2" id="KW-0812">Transmembrane</keyword>
<name>A0A2T3QH06_PHODM</name>
<dbReference type="EMBL" id="UATL01000001">
    <property type="protein sequence ID" value="SPY28250.1"/>
    <property type="molecule type" value="Genomic_DNA"/>
</dbReference>
<gene>
    <name evidence="6" type="ORF">NCTC11647_01339</name>
</gene>
<evidence type="ECO:0000259" key="5">
    <source>
        <dbReference type="Pfam" id="PF00892"/>
    </source>
</evidence>
<feature type="domain" description="EamA" evidence="5">
    <location>
        <begin position="8"/>
        <end position="136"/>
    </location>
</feature>
<comment type="subcellular location">
    <subcellularLocation>
        <location evidence="1">Membrane</location>
        <topology evidence="1">Multi-pass membrane protein</topology>
    </subcellularLocation>
</comment>
<dbReference type="OrthoDB" id="6019878at2"/>
<keyword evidence="3" id="KW-1133">Transmembrane helix</keyword>
<dbReference type="Proteomes" id="UP000251647">
    <property type="component" value="Unassembled WGS sequence"/>
</dbReference>
<dbReference type="GO" id="GO:0016020">
    <property type="term" value="C:membrane"/>
    <property type="evidence" value="ECO:0007669"/>
    <property type="project" value="UniProtKB-SubCell"/>
</dbReference>
<evidence type="ECO:0000256" key="2">
    <source>
        <dbReference type="ARBA" id="ARBA00022692"/>
    </source>
</evidence>
<sequence>MLKIDRAVQYMLLSTLSLSATGLLAKLLSNQLPIPWFSFLRFSMPALILLIVLSFTNIKLPSKQEFKPLLTRALCIGLCQLCFLKSLQTLSLVESVVLFATGPLFMPILERLFFKVRINVWNIAALIVTFVGVILLAGHSGEMKWRFDILLGIAGGIFNAGSQLALYRSSKSTLSPKEINFWCFASAAVFVLPIALFSSSEFHFVSLISSNQGLHQLLFLVMMALLVINTQVNRAKAYKLAHSGSQLAPLIFTNLIFSTIWQFVFFQQTFTHQQIFGLSLIVVATMTNSLLPNWLKKQKVKKPHKKVA</sequence>
<dbReference type="InterPro" id="IPR037185">
    <property type="entry name" value="EmrE-like"/>
</dbReference>
<dbReference type="SUPFAM" id="SSF103481">
    <property type="entry name" value="Multidrug resistance efflux transporter EmrE"/>
    <property type="match status" value="2"/>
</dbReference>
<feature type="domain" description="EamA" evidence="5">
    <location>
        <begin position="149"/>
        <end position="287"/>
    </location>
</feature>
<protein>
    <submittedName>
        <fullName evidence="6">Predicted permease, DMT superfamily</fullName>
    </submittedName>
</protein>
<evidence type="ECO:0000256" key="1">
    <source>
        <dbReference type="ARBA" id="ARBA00004141"/>
    </source>
</evidence>
<evidence type="ECO:0000313" key="7">
    <source>
        <dbReference type="Proteomes" id="UP000251647"/>
    </source>
</evidence>
<dbReference type="RefSeq" id="WP_005299341.1">
    <property type="nucleotide sequence ID" value="NZ_PYOG01000022.1"/>
</dbReference>
<dbReference type="PANTHER" id="PTHR22911">
    <property type="entry name" value="ACYL-MALONYL CONDENSING ENZYME-RELATED"/>
    <property type="match status" value="1"/>
</dbReference>
<dbReference type="AlphaFoldDB" id="A0A2T3QH06"/>
<reference evidence="6 7" key="1">
    <citation type="submission" date="2018-06" db="EMBL/GenBank/DDBJ databases">
        <authorList>
            <consortium name="Pathogen Informatics"/>
            <person name="Doyle S."/>
        </authorList>
    </citation>
    <scope>NUCLEOTIDE SEQUENCE [LARGE SCALE GENOMIC DNA]</scope>
    <source>
        <strain evidence="6 7">NCTC11647</strain>
    </source>
</reference>